<gene>
    <name evidence="3" type="ORF">DCC35_11040</name>
</gene>
<proteinExistence type="predicted"/>
<keyword evidence="4" id="KW-1185">Reference proteome</keyword>
<sequence>MYKTLNDYITNLNTRFDEISEDRKKTLNKIAAYINHTETAGMKPKLLFVCTHNSRRSQMAQVWANTAAAYRDMDSRIPCFSGGTEVTEFNKAAIEALKEKGFVVDHIPEGDEEPEMYELYYSDDQPPITCFSKTYDDEHNPNEEFAAIMTCSSAENDCPFIPGTTCRIALTYEDPKISDGTDSQQQVYSERSDQIALEMVYIFSRVEENPVQLF</sequence>
<dbReference type="Proteomes" id="UP000298616">
    <property type="component" value="Chromosome"/>
</dbReference>
<dbReference type="SMART" id="SM00226">
    <property type="entry name" value="LMWPc"/>
    <property type="match status" value="1"/>
</dbReference>
<reference evidence="3 4" key="1">
    <citation type="submission" date="2018-04" db="EMBL/GenBank/DDBJ databases">
        <title>Complete genome uncultured novel isolate.</title>
        <authorList>
            <person name="Merlino G."/>
        </authorList>
    </citation>
    <scope>NUCLEOTIDE SEQUENCE [LARGE SCALE GENOMIC DNA]</scope>
    <source>
        <strain evidence="4">R1DC9</strain>
    </source>
</reference>
<evidence type="ECO:0000313" key="4">
    <source>
        <dbReference type="Proteomes" id="UP000298616"/>
    </source>
</evidence>
<dbReference type="RefSeq" id="WP_137090828.1">
    <property type="nucleotide sequence ID" value="NZ_CP028923.1"/>
</dbReference>
<name>A0A4D7JJU3_9BACT</name>
<dbReference type="Pfam" id="PF01451">
    <property type="entry name" value="LMWPc"/>
    <property type="match status" value="1"/>
</dbReference>
<dbReference type="GO" id="GO:0046685">
    <property type="term" value="P:response to arsenic-containing substance"/>
    <property type="evidence" value="ECO:0007669"/>
    <property type="project" value="UniProtKB-KW"/>
</dbReference>
<feature type="domain" description="Phosphotyrosine protein phosphatase I" evidence="2">
    <location>
        <begin position="44"/>
        <end position="205"/>
    </location>
</feature>
<dbReference type="Gene3D" id="3.40.50.2300">
    <property type="match status" value="1"/>
</dbReference>
<evidence type="ECO:0000259" key="2">
    <source>
        <dbReference type="SMART" id="SM00226"/>
    </source>
</evidence>
<dbReference type="AlphaFoldDB" id="A0A4D7JJU3"/>
<dbReference type="PANTHER" id="PTHR43428:SF1">
    <property type="entry name" value="ARSENATE REDUCTASE"/>
    <property type="match status" value="1"/>
</dbReference>
<dbReference type="EMBL" id="CP028923">
    <property type="protein sequence ID" value="QCK15243.1"/>
    <property type="molecule type" value="Genomic_DNA"/>
</dbReference>
<evidence type="ECO:0000313" key="3">
    <source>
        <dbReference type="EMBL" id="QCK15243.1"/>
    </source>
</evidence>
<dbReference type="InterPro" id="IPR036196">
    <property type="entry name" value="Ptyr_pPase_sf"/>
</dbReference>
<dbReference type="OrthoDB" id="9793058at2"/>
<dbReference type="KEGG" id="fpf:DCC35_11040"/>
<organism evidence="3 4">
    <name type="scientific">Mangrovivirga cuniculi</name>
    <dbReference type="NCBI Taxonomy" id="2715131"/>
    <lineage>
        <taxon>Bacteria</taxon>
        <taxon>Pseudomonadati</taxon>
        <taxon>Bacteroidota</taxon>
        <taxon>Cytophagia</taxon>
        <taxon>Cytophagales</taxon>
        <taxon>Mangrovivirgaceae</taxon>
        <taxon>Mangrovivirga</taxon>
    </lineage>
</organism>
<evidence type="ECO:0000256" key="1">
    <source>
        <dbReference type="ARBA" id="ARBA00022849"/>
    </source>
</evidence>
<protein>
    <submittedName>
        <fullName evidence="3">Protein-tyrosine-phosphatase</fullName>
    </submittedName>
</protein>
<dbReference type="InterPro" id="IPR023485">
    <property type="entry name" value="Ptyr_pPase"/>
</dbReference>
<dbReference type="SUPFAM" id="SSF52788">
    <property type="entry name" value="Phosphotyrosine protein phosphatases I"/>
    <property type="match status" value="1"/>
</dbReference>
<accession>A0A4D7JJU3</accession>
<dbReference type="PANTHER" id="PTHR43428">
    <property type="entry name" value="ARSENATE REDUCTASE"/>
    <property type="match status" value="1"/>
</dbReference>
<keyword evidence="1" id="KW-0059">Arsenical resistance</keyword>